<keyword evidence="1 5" id="KW-0489">Methyltransferase</keyword>
<evidence type="ECO:0000256" key="1">
    <source>
        <dbReference type="ARBA" id="ARBA00022603"/>
    </source>
</evidence>
<dbReference type="AlphaFoldDB" id="T1B6H5"/>
<feature type="region of interest" description="Disordered" evidence="4">
    <location>
        <begin position="1"/>
        <end position="25"/>
    </location>
</feature>
<gene>
    <name evidence="5" type="ORF">B1A_13999</name>
</gene>
<dbReference type="Pfam" id="PF05724">
    <property type="entry name" value="TPMT"/>
    <property type="match status" value="1"/>
</dbReference>
<accession>T1B6H5</accession>
<keyword evidence="3" id="KW-0949">S-adenosyl-L-methionine</keyword>
<sequence>MNDIHIEFSKSGDRKPKKPVIRENDGVPLKKPTFLNETLTMNDDFVAEQNRMWSSRYEEVGQNFLFGTEPNHFLANQKERFIPGEKVLSVADGEGRNSVWLASQGLQVSAVEISAVAVEKARRLAKMRGVTVDFCCGDMLTEEWRTPQTPALFDWVVGIFIQFAPPVLRQCQFEQIRTLLKPGGQILLQGYTPKQLEYKTGGPSAVENLYTEEILRQAWKDYTIEYLETYEDTLSEGSGHHGPSALIGMIARKPEQ</sequence>
<dbReference type="Gene3D" id="3.40.50.150">
    <property type="entry name" value="Vaccinia Virus protein VP39"/>
    <property type="match status" value="1"/>
</dbReference>
<dbReference type="SUPFAM" id="SSF53335">
    <property type="entry name" value="S-adenosyl-L-methionine-dependent methyltransferases"/>
    <property type="match status" value="1"/>
</dbReference>
<evidence type="ECO:0000256" key="3">
    <source>
        <dbReference type="ARBA" id="ARBA00022691"/>
    </source>
</evidence>
<reference evidence="5" key="2">
    <citation type="journal article" date="2014" name="ISME J.">
        <title>Microbial stratification in low pH oxic and suboxic macroscopic growths along an acid mine drainage.</title>
        <authorList>
            <person name="Mendez-Garcia C."/>
            <person name="Mesa V."/>
            <person name="Sprenger R.R."/>
            <person name="Richter M."/>
            <person name="Diez M.S."/>
            <person name="Solano J."/>
            <person name="Bargiela R."/>
            <person name="Golyshina O.V."/>
            <person name="Manteca A."/>
            <person name="Ramos J.L."/>
            <person name="Gallego J.R."/>
            <person name="Llorente I."/>
            <person name="Martins Dos Santos V.A."/>
            <person name="Jensen O.N."/>
            <person name="Pelaez A.I."/>
            <person name="Sanchez J."/>
            <person name="Ferrer M."/>
        </authorList>
    </citation>
    <scope>NUCLEOTIDE SEQUENCE</scope>
</reference>
<organism evidence="5">
    <name type="scientific">mine drainage metagenome</name>
    <dbReference type="NCBI Taxonomy" id="410659"/>
    <lineage>
        <taxon>unclassified sequences</taxon>
        <taxon>metagenomes</taxon>
        <taxon>ecological metagenomes</taxon>
    </lineage>
</organism>
<evidence type="ECO:0000313" key="5">
    <source>
        <dbReference type="EMBL" id="EQD48549.1"/>
    </source>
</evidence>
<dbReference type="GO" id="GO:0008757">
    <property type="term" value="F:S-adenosylmethionine-dependent methyltransferase activity"/>
    <property type="evidence" value="ECO:0007669"/>
    <property type="project" value="InterPro"/>
</dbReference>
<dbReference type="EMBL" id="AUZX01010269">
    <property type="protein sequence ID" value="EQD48549.1"/>
    <property type="molecule type" value="Genomic_DNA"/>
</dbReference>
<dbReference type="GO" id="GO:0032259">
    <property type="term" value="P:methylation"/>
    <property type="evidence" value="ECO:0007669"/>
    <property type="project" value="UniProtKB-KW"/>
</dbReference>
<reference evidence="5" key="1">
    <citation type="submission" date="2013-08" db="EMBL/GenBank/DDBJ databases">
        <authorList>
            <person name="Mendez C."/>
            <person name="Richter M."/>
            <person name="Ferrer M."/>
            <person name="Sanchez J."/>
        </authorList>
    </citation>
    <scope>NUCLEOTIDE SEQUENCE</scope>
</reference>
<dbReference type="PANTHER" id="PTHR43861">
    <property type="entry name" value="TRANS-ACONITATE 2-METHYLTRANSFERASE-RELATED"/>
    <property type="match status" value="1"/>
</dbReference>
<dbReference type="InterPro" id="IPR029063">
    <property type="entry name" value="SAM-dependent_MTases_sf"/>
</dbReference>
<name>T1B6H5_9ZZZZ</name>
<keyword evidence="2 5" id="KW-0808">Transferase</keyword>
<comment type="caution">
    <text evidence="5">The sequence shown here is derived from an EMBL/GenBank/DDBJ whole genome shotgun (WGS) entry which is preliminary data.</text>
</comment>
<protein>
    <submittedName>
        <fullName evidence="5">SAM-dependent methyltransferase</fullName>
    </submittedName>
</protein>
<dbReference type="InterPro" id="IPR008854">
    <property type="entry name" value="TPMT"/>
</dbReference>
<dbReference type="PANTHER" id="PTHR43861:SF3">
    <property type="entry name" value="PUTATIVE (AFU_ORTHOLOGUE AFUA_2G14390)-RELATED"/>
    <property type="match status" value="1"/>
</dbReference>
<evidence type="ECO:0000256" key="2">
    <source>
        <dbReference type="ARBA" id="ARBA00022679"/>
    </source>
</evidence>
<dbReference type="CDD" id="cd02440">
    <property type="entry name" value="AdoMet_MTases"/>
    <property type="match status" value="1"/>
</dbReference>
<proteinExistence type="predicted"/>
<evidence type="ECO:0000256" key="4">
    <source>
        <dbReference type="SAM" id="MobiDB-lite"/>
    </source>
</evidence>